<organism evidence="6 7">
    <name type="scientific">Geodia barretti</name>
    <name type="common">Barrett's horny sponge</name>
    <dbReference type="NCBI Taxonomy" id="519541"/>
    <lineage>
        <taxon>Eukaryota</taxon>
        <taxon>Metazoa</taxon>
        <taxon>Porifera</taxon>
        <taxon>Demospongiae</taxon>
        <taxon>Heteroscleromorpha</taxon>
        <taxon>Tetractinellida</taxon>
        <taxon>Astrophorina</taxon>
        <taxon>Geodiidae</taxon>
        <taxon>Geodia</taxon>
    </lineage>
</organism>
<dbReference type="SUPFAM" id="SSF101898">
    <property type="entry name" value="NHL repeat"/>
    <property type="match status" value="1"/>
</dbReference>
<feature type="region of interest" description="Disordered" evidence="5">
    <location>
        <begin position="209"/>
        <end position="230"/>
    </location>
</feature>
<dbReference type="Proteomes" id="UP001174909">
    <property type="component" value="Unassembled WGS sequence"/>
</dbReference>
<feature type="compositionally biased region" description="Basic and acidic residues" evidence="5">
    <location>
        <begin position="209"/>
        <end position="223"/>
    </location>
</feature>
<evidence type="ECO:0000256" key="4">
    <source>
        <dbReference type="SAM" id="Coils"/>
    </source>
</evidence>
<dbReference type="GO" id="GO:0043161">
    <property type="term" value="P:proteasome-mediated ubiquitin-dependent protein catabolic process"/>
    <property type="evidence" value="ECO:0007669"/>
    <property type="project" value="TreeGrafter"/>
</dbReference>
<dbReference type="Pfam" id="PF01436">
    <property type="entry name" value="NHL"/>
    <property type="match status" value="1"/>
</dbReference>
<feature type="repeat" description="Filamin" evidence="2">
    <location>
        <begin position="329"/>
        <end position="446"/>
    </location>
</feature>
<name>A0AA35X5H1_GEOBA</name>
<dbReference type="EMBL" id="CASHTH010003529">
    <property type="protein sequence ID" value="CAI8046088.1"/>
    <property type="molecule type" value="Genomic_DNA"/>
</dbReference>
<protein>
    <submittedName>
        <fullName evidence="6">Protein lin-41</fullName>
    </submittedName>
</protein>
<reference evidence="6" key="1">
    <citation type="submission" date="2023-03" db="EMBL/GenBank/DDBJ databases">
        <authorList>
            <person name="Steffen K."/>
            <person name="Cardenas P."/>
        </authorList>
    </citation>
    <scope>NUCLEOTIDE SEQUENCE</scope>
</reference>
<dbReference type="GO" id="GO:0061630">
    <property type="term" value="F:ubiquitin protein ligase activity"/>
    <property type="evidence" value="ECO:0007669"/>
    <property type="project" value="TreeGrafter"/>
</dbReference>
<dbReference type="GO" id="GO:0008270">
    <property type="term" value="F:zinc ion binding"/>
    <property type="evidence" value="ECO:0007669"/>
    <property type="project" value="UniProtKB-KW"/>
</dbReference>
<evidence type="ECO:0000256" key="1">
    <source>
        <dbReference type="ARBA" id="ARBA00022737"/>
    </source>
</evidence>
<feature type="repeat" description="NHL" evidence="3">
    <location>
        <begin position="588"/>
        <end position="631"/>
    </location>
</feature>
<evidence type="ECO:0000256" key="3">
    <source>
        <dbReference type="PROSITE-ProRule" id="PRU00504"/>
    </source>
</evidence>
<dbReference type="InterPro" id="IPR001258">
    <property type="entry name" value="NHL_repeat"/>
</dbReference>
<dbReference type="Gene3D" id="2.120.10.30">
    <property type="entry name" value="TolB, C-terminal domain"/>
    <property type="match status" value="3"/>
</dbReference>
<dbReference type="InterPro" id="IPR017868">
    <property type="entry name" value="Filamin/ABP280_repeat-like"/>
</dbReference>
<dbReference type="InterPro" id="IPR011042">
    <property type="entry name" value="6-blade_b-propeller_TolB-like"/>
</dbReference>
<evidence type="ECO:0000313" key="6">
    <source>
        <dbReference type="EMBL" id="CAI8046088.1"/>
    </source>
</evidence>
<evidence type="ECO:0000256" key="5">
    <source>
        <dbReference type="SAM" id="MobiDB-lite"/>
    </source>
</evidence>
<dbReference type="AlphaFoldDB" id="A0AA35X5H1"/>
<dbReference type="InterPro" id="IPR014756">
    <property type="entry name" value="Ig_E-set"/>
</dbReference>
<keyword evidence="7" id="KW-1185">Reference proteome</keyword>
<dbReference type="CDD" id="cd05819">
    <property type="entry name" value="NHL"/>
    <property type="match status" value="1"/>
</dbReference>
<feature type="coiled-coil region" evidence="4">
    <location>
        <begin position="123"/>
        <end position="203"/>
    </location>
</feature>
<dbReference type="PANTHER" id="PTHR24104:SF25">
    <property type="entry name" value="PROTEIN LIN-41"/>
    <property type="match status" value="1"/>
</dbReference>
<dbReference type="InterPro" id="IPR013783">
    <property type="entry name" value="Ig-like_fold"/>
</dbReference>
<dbReference type="InterPro" id="IPR011029">
    <property type="entry name" value="DEATH-like_dom_sf"/>
</dbReference>
<comment type="caution">
    <text evidence="6">The sequence shown here is derived from an EMBL/GenBank/DDBJ whole genome shotgun (WGS) entry which is preliminary data.</text>
</comment>
<dbReference type="GO" id="GO:0000209">
    <property type="term" value="P:protein polyubiquitination"/>
    <property type="evidence" value="ECO:0007669"/>
    <property type="project" value="TreeGrafter"/>
</dbReference>
<keyword evidence="4" id="KW-0175">Coiled coil</keyword>
<keyword evidence="1" id="KW-0677">Repeat</keyword>
<dbReference type="SUPFAM" id="SSF81296">
    <property type="entry name" value="E set domains"/>
    <property type="match status" value="1"/>
</dbReference>
<feature type="region of interest" description="Disordered" evidence="5">
    <location>
        <begin position="279"/>
        <end position="309"/>
    </location>
</feature>
<dbReference type="PANTHER" id="PTHR24104">
    <property type="entry name" value="E3 UBIQUITIN-PROTEIN LIGASE NHLRC1-RELATED"/>
    <property type="match status" value="1"/>
</dbReference>
<dbReference type="InterPro" id="IPR050952">
    <property type="entry name" value="TRIM-NHL_E3_ligases"/>
</dbReference>
<dbReference type="Pfam" id="PF17170">
    <property type="entry name" value="DUF5128"/>
    <property type="match status" value="2"/>
</dbReference>
<feature type="repeat" description="NHL" evidence="3">
    <location>
        <begin position="688"/>
        <end position="725"/>
    </location>
</feature>
<dbReference type="Gene3D" id="2.60.40.10">
    <property type="entry name" value="Immunoglobulins"/>
    <property type="match status" value="1"/>
</dbReference>
<gene>
    <name evidence="6" type="ORF">GBAR_LOCUS25475</name>
</gene>
<dbReference type="Pfam" id="PF00630">
    <property type="entry name" value="Filamin"/>
    <property type="match status" value="1"/>
</dbReference>
<feature type="repeat" description="NHL" evidence="3">
    <location>
        <begin position="542"/>
        <end position="584"/>
    </location>
</feature>
<dbReference type="PROSITE" id="PS51125">
    <property type="entry name" value="NHL"/>
    <property type="match status" value="3"/>
</dbReference>
<evidence type="ECO:0000313" key="7">
    <source>
        <dbReference type="Proteomes" id="UP001174909"/>
    </source>
</evidence>
<accession>A0AA35X5H1</accession>
<dbReference type="PROSITE" id="PS50194">
    <property type="entry name" value="FILAMIN_REPEAT"/>
    <property type="match status" value="1"/>
</dbReference>
<proteinExistence type="predicted"/>
<feature type="compositionally biased region" description="Basic and acidic residues" evidence="5">
    <location>
        <begin position="279"/>
        <end position="293"/>
    </location>
</feature>
<evidence type="ECO:0000256" key="2">
    <source>
        <dbReference type="PROSITE-ProRule" id="PRU00087"/>
    </source>
</evidence>
<dbReference type="Gene3D" id="1.10.533.10">
    <property type="entry name" value="Death Domain, Fas"/>
    <property type="match status" value="1"/>
</dbReference>
<sequence length="725" mass="82115">MATSVEEQTLSDRDVAEIVQDIFDVQNETEALGRVLKLPKATVESIHRQQHSRPKDRLFHIIDEFVKQVEPRPTWKVIANALRSPLIGQPRLALDIERKHCTNTEANAIRSLQAEDIEVAVAQYLLKEKVEQLQSENDALKQQLARKEIELMRAEETVRKEQQAIQEMRQRETELVQAKDREIAKIQGLMKHMEQQIQKMEQIETVSVDAKDKELSETQKEPSQEGDNECGFLVTESLQQSGTEAETENQSETAMCQSLNLGVKLTEDAEPPLTQENEWFTRDQEHLQPKEQETESGSSEPAKSQEKENTIKTLVAENLQEIEPTMEEAEQSSFYTCKVSGPGLTSATVNEPTHILVELTDSHGRPLPLQHNVTVKLELVPNAKYPTPETTLTRWSKKPPEMSVSVDMISTFQYKVLYTTVTRGQYSLHIYINDQDTRGSPFHITAFFHPNQIGPPVKKITDLKAPYCISSFSNREIVVTESKNHTLSVFDKNGGKIRTFGSHGEGPEEMIAPRGVAIDDTDKIYVSSEHKLQKFTRGGQLIKFVGQKGSKEGEFDRPRGIALYGKQVYVCDKNNHRIQVFDLDLNFVQSIGSRGRGRGEFNQPQDVAFDANGKMYVADCFNKRVQVVDATGQFIQEFGREGERKLSGPSGLHVVDKYVYVSDYTADSVLVYDTEGKFVAVLGKRGWFGSRPSSEVDFYHPYGITSCADGFIYVCDRWNNRVQIF</sequence>